<keyword evidence="3" id="KW-1003">Cell membrane</keyword>
<dbReference type="PANTHER" id="PTHR30509">
    <property type="entry name" value="P-HYDROXYBENZOIC ACID EFFLUX PUMP SUBUNIT-RELATED"/>
    <property type="match status" value="1"/>
</dbReference>
<keyword evidence="5 7" id="KW-1133">Transmembrane helix</keyword>
<keyword evidence="2" id="KW-0813">Transport</keyword>
<comment type="subcellular location">
    <subcellularLocation>
        <location evidence="1">Cell membrane</location>
        <topology evidence="1">Multi-pass membrane protein</topology>
    </subcellularLocation>
</comment>
<accession>A0ABX2XQA0</accession>
<evidence type="ECO:0000256" key="2">
    <source>
        <dbReference type="ARBA" id="ARBA00022448"/>
    </source>
</evidence>
<feature type="transmembrane region" description="Helical" evidence="7">
    <location>
        <begin position="12"/>
        <end position="30"/>
    </location>
</feature>
<feature type="transmembrane region" description="Helical" evidence="7">
    <location>
        <begin position="464"/>
        <end position="484"/>
    </location>
</feature>
<evidence type="ECO:0000256" key="4">
    <source>
        <dbReference type="ARBA" id="ARBA00022692"/>
    </source>
</evidence>
<reference evidence="8 9" key="1">
    <citation type="submission" date="2016-05" db="EMBL/GenBank/DDBJ databases">
        <authorList>
            <person name="Prochazka B."/>
            <person name="Indra A."/>
            <person name="Hasenberger P."/>
            <person name="Blaschitz M."/>
            <person name="Wagner L."/>
            <person name="Wewalka G."/>
            <person name="Sorschag S."/>
            <person name="Schmid D."/>
            <person name="Ruppitsch W."/>
        </authorList>
    </citation>
    <scope>NUCLEOTIDE SEQUENCE [LARGE SCALE GENOMIC DNA]</scope>
    <source>
        <strain evidence="8 9">974010_12</strain>
    </source>
</reference>
<comment type="caution">
    <text evidence="8">The sequence shown here is derived from an EMBL/GenBank/DDBJ whole genome shotgun (WGS) entry which is preliminary data.</text>
</comment>
<evidence type="ECO:0000256" key="3">
    <source>
        <dbReference type="ARBA" id="ARBA00022475"/>
    </source>
</evidence>
<evidence type="ECO:0000313" key="8">
    <source>
        <dbReference type="EMBL" id="OCH96788.1"/>
    </source>
</evidence>
<feature type="transmembrane region" description="Helical" evidence="7">
    <location>
        <begin position="136"/>
        <end position="156"/>
    </location>
</feature>
<evidence type="ECO:0000256" key="7">
    <source>
        <dbReference type="SAM" id="Phobius"/>
    </source>
</evidence>
<evidence type="ECO:0008006" key="10">
    <source>
        <dbReference type="Google" id="ProtNLM"/>
    </source>
</evidence>
<evidence type="ECO:0000256" key="1">
    <source>
        <dbReference type="ARBA" id="ARBA00004651"/>
    </source>
</evidence>
<evidence type="ECO:0000313" key="9">
    <source>
        <dbReference type="Proteomes" id="UP000093336"/>
    </source>
</evidence>
<gene>
    <name evidence="8" type="ORF">A8135_06425</name>
</gene>
<proteinExistence type="predicted"/>
<dbReference type="InterPro" id="IPR006726">
    <property type="entry name" value="PHBA_efflux_AaeB/fusaric-R"/>
</dbReference>
<dbReference type="Proteomes" id="UP000093336">
    <property type="component" value="Unassembled WGS sequence"/>
</dbReference>
<sequence>MTSNTIENRAALRTAIAAVSAILIAFALHLEKPYWSGMTVVIVANLYVGSIIDKAILRIVGTIIGVWLGFILARMVADSLFLYLLVNLLLITVAVYYYNFSTYAYAYLLGALGAFIVIAQLAISPEEVFNVAIWRPIEIGLGVLVSAAAALCLFPNNIHDNIQKNVSEIFDSLEQLFEQLKHSLLAQQDISFAGIAESNLALKKKLKKTTEMLGFMRRELGITKEKIDQLRVLLDLFYDLTRAITYFATSCEIKRQEELSTFLTAIDNVFTAICQDLECLKKAFFTEKVVAKKMLHTENAIEILNGMIEKESLETSTRVCIDLMTLLHQINTILISLDDILINHQPPVHQKAVINKQQQLSSDPDVIKHSIKAGLAAVLALGFWLVSNWPGGLNGIISSVVISIRKDLFEMKNISFHRFLGCLLGGSVALFPLGFFFLNLYAFILLVFFAVWAFSYFSFKYTSYAYIGLQANIALVICLAQAGGPPTELWPPLERFGGILIGIAASFIVGNLLWRAHPLSLLERNIKKIYGYLIHNMSVFLSGQGNPYDLTHFFWLTRGLMESLEGEHFSLRKQKSFQDAKKHFIQLTLIQATLSYISRGINLEKVHHLAETASIDVSLIEQALLKLYKEEQQSKRIEIQQKITTFYEETNLERFEQQRTSRQAINFLSYLKTLKRLAILRDDL</sequence>
<dbReference type="PANTHER" id="PTHR30509:SF9">
    <property type="entry name" value="MULTIDRUG RESISTANCE PROTEIN MDTO"/>
    <property type="match status" value="1"/>
</dbReference>
<feature type="transmembrane region" description="Helical" evidence="7">
    <location>
        <begin position="80"/>
        <end position="98"/>
    </location>
</feature>
<keyword evidence="6 7" id="KW-0472">Membrane</keyword>
<keyword evidence="4 7" id="KW-0812">Transmembrane</keyword>
<dbReference type="EMBL" id="LYOZ01000053">
    <property type="protein sequence ID" value="OCH96788.1"/>
    <property type="molecule type" value="Genomic_DNA"/>
</dbReference>
<evidence type="ECO:0000256" key="5">
    <source>
        <dbReference type="ARBA" id="ARBA00022989"/>
    </source>
</evidence>
<name>A0ABX2XQA0_9GAMM</name>
<keyword evidence="9" id="KW-1185">Reference proteome</keyword>
<feature type="transmembrane region" description="Helical" evidence="7">
    <location>
        <begin position="440"/>
        <end position="457"/>
    </location>
</feature>
<feature type="transmembrane region" description="Helical" evidence="7">
    <location>
        <begin position="104"/>
        <end position="124"/>
    </location>
</feature>
<protein>
    <recommendedName>
        <fullName evidence="10">p-hydroxybenzoic acid efflux pump subunit AaeB</fullName>
    </recommendedName>
</protein>
<evidence type="ECO:0000256" key="6">
    <source>
        <dbReference type="ARBA" id="ARBA00023136"/>
    </source>
</evidence>
<feature type="transmembrane region" description="Helical" evidence="7">
    <location>
        <begin position="416"/>
        <end position="434"/>
    </location>
</feature>
<dbReference type="Pfam" id="PF04632">
    <property type="entry name" value="FUSC"/>
    <property type="match status" value="1"/>
</dbReference>
<feature type="transmembrane region" description="Helical" evidence="7">
    <location>
        <begin position="496"/>
        <end position="514"/>
    </location>
</feature>
<organism evidence="8 9">
    <name type="scientific">Legionella jamestowniensis</name>
    <dbReference type="NCBI Taxonomy" id="455"/>
    <lineage>
        <taxon>Bacteria</taxon>
        <taxon>Pseudomonadati</taxon>
        <taxon>Pseudomonadota</taxon>
        <taxon>Gammaproteobacteria</taxon>
        <taxon>Legionellales</taxon>
        <taxon>Legionellaceae</taxon>
        <taxon>Legionella</taxon>
    </lineage>
</organism>
<feature type="transmembrane region" description="Helical" evidence="7">
    <location>
        <begin position="55"/>
        <end position="73"/>
    </location>
</feature>